<protein>
    <recommendedName>
        <fullName evidence="1">DUF6916 domain-containing protein</fullName>
    </recommendedName>
</protein>
<gene>
    <name evidence="2" type="ORF">GCM10009105_24420</name>
</gene>
<dbReference type="EMBL" id="BAAAEU010000015">
    <property type="protein sequence ID" value="GAA0717420.1"/>
    <property type="molecule type" value="Genomic_DNA"/>
</dbReference>
<dbReference type="InterPro" id="IPR054209">
    <property type="entry name" value="DUF6916"/>
</dbReference>
<dbReference type="RefSeq" id="WP_343791485.1">
    <property type="nucleotide sequence ID" value="NZ_BAAAEU010000015.1"/>
</dbReference>
<feature type="domain" description="DUF6916" evidence="1">
    <location>
        <begin position="6"/>
        <end position="98"/>
    </location>
</feature>
<comment type="caution">
    <text evidence="2">The sequence shown here is derived from an EMBL/GenBank/DDBJ whole genome shotgun (WGS) entry which is preliminary data.</text>
</comment>
<evidence type="ECO:0000313" key="3">
    <source>
        <dbReference type="Proteomes" id="UP001501523"/>
    </source>
</evidence>
<organism evidence="2 3">
    <name type="scientific">Dokdonella soli</name>
    <dbReference type="NCBI Taxonomy" id="529810"/>
    <lineage>
        <taxon>Bacteria</taxon>
        <taxon>Pseudomonadati</taxon>
        <taxon>Pseudomonadota</taxon>
        <taxon>Gammaproteobacteria</taxon>
        <taxon>Lysobacterales</taxon>
        <taxon>Rhodanobacteraceae</taxon>
        <taxon>Dokdonella</taxon>
    </lineage>
</organism>
<keyword evidence="3" id="KW-1185">Reference proteome</keyword>
<reference evidence="2 3" key="1">
    <citation type="journal article" date="2019" name="Int. J. Syst. Evol. Microbiol.">
        <title>The Global Catalogue of Microorganisms (GCM) 10K type strain sequencing project: providing services to taxonomists for standard genome sequencing and annotation.</title>
        <authorList>
            <consortium name="The Broad Institute Genomics Platform"/>
            <consortium name="The Broad Institute Genome Sequencing Center for Infectious Disease"/>
            <person name="Wu L."/>
            <person name="Ma J."/>
        </authorList>
    </citation>
    <scope>NUCLEOTIDE SEQUENCE [LARGE SCALE GENOMIC DNA]</scope>
    <source>
        <strain evidence="2 3">JCM 15421</strain>
    </source>
</reference>
<sequence>MQLDQLTSADFRPHLGEEFRIHYSGELPLTVRLSQVDDFQPGARHPGRAPFSLLFHGPKEGYLRQGTYTVEHPQMGRAEIFIVPLGNDEAGMRYEVVFG</sequence>
<evidence type="ECO:0000259" key="1">
    <source>
        <dbReference type="Pfam" id="PF21880"/>
    </source>
</evidence>
<name>A0ABN1INA7_9GAMM</name>
<proteinExistence type="predicted"/>
<dbReference type="Proteomes" id="UP001501523">
    <property type="component" value="Unassembled WGS sequence"/>
</dbReference>
<accession>A0ABN1INA7</accession>
<evidence type="ECO:0000313" key="2">
    <source>
        <dbReference type="EMBL" id="GAA0717420.1"/>
    </source>
</evidence>
<dbReference type="Pfam" id="PF21880">
    <property type="entry name" value="DUF6916"/>
    <property type="match status" value="1"/>
</dbReference>